<sequence length="62" mass="6865">MNASNQKPRKADEPDQGTQTPKRPTHSDDERSAMPERDDKSRRQSPSDHPGKRPGEGEPSVG</sequence>
<proteinExistence type="predicted"/>
<evidence type="ECO:0000313" key="2">
    <source>
        <dbReference type="EMBL" id="SDB93156.1"/>
    </source>
</evidence>
<gene>
    <name evidence="2" type="ORF">SAMN05421548_102277</name>
</gene>
<dbReference type="RefSeq" id="WP_091994951.1">
    <property type="nucleotide sequence ID" value="NZ_FMYQ01000002.1"/>
</dbReference>
<protein>
    <submittedName>
        <fullName evidence="2">Uncharacterized protein</fullName>
    </submittedName>
</protein>
<organism evidence="2 3">
    <name type="scientific">Paraburkholderia lycopersici</name>
    <dbReference type="NCBI Taxonomy" id="416944"/>
    <lineage>
        <taxon>Bacteria</taxon>
        <taxon>Pseudomonadati</taxon>
        <taxon>Pseudomonadota</taxon>
        <taxon>Betaproteobacteria</taxon>
        <taxon>Burkholderiales</taxon>
        <taxon>Burkholderiaceae</taxon>
        <taxon>Paraburkholderia</taxon>
    </lineage>
</organism>
<dbReference type="OrthoDB" id="9021885at2"/>
<dbReference type="AlphaFoldDB" id="A0A1G6HI87"/>
<feature type="compositionally biased region" description="Basic and acidic residues" evidence="1">
    <location>
        <begin position="25"/>
        <end position="56"/>
    </location>
</feature>
<name>A0A1G6HI87_9BURK</name>
<evidence type="ECO:0000256" key="1">
    <source>
        <dbReference type="SAM" id="MobiDB-lite"/>
    </source>
</evidence>
<dbReference type="EMBL" id="FMYQ01000002">
    <property type="protein sequence ID" value="SDB93156.1"/>
    <property type="molecule type" value="Genomic_DNA"/>
</dbReference>
<feature type="region of interest" description="Disordered" evidence="1">
    <location>
        <begin position="1"/>
        <end position="62"/>
    </location>
</feature>
<reference evidence="3" key="1">
    <citation type="submission" date="2016-09" db="EMBL/GenBank/DDBJ databases">
        <authorList>
            <person name="Varghese N."/>
            <person name="Submissions S."/>
        </authorList>
    </citation>
    <scope>NUCLEOTIDE SEQUENCE [LARGE SCALE GENOMIC DNA]</scope>
    <source>
        <strain evidence="3">TNe-862</strain>
    </source>
</reference>
<keyword evidence="3" id="KW-1185">Reference proteome</keyword>
<evidence type="ECO:0000313" key="3">
    <source>
        <dbReference type="Proteomes" id="UP000198908"/>
    </source>
</evidence>
<accession>A0A1G6HI87</accession>
<dbReference type="Proteomes" id="UP000198908">
    <property type="component" value="Unassembled WGS sequence"/>
</dbReference>